<dbReference type="Gene3D" id="6.10.250.3180">
    <property type="match status" value="1"/>
</dbReference>
<dbReference type="PANTHER" id="PTHR47543">
    <property type="entry name" value="OS08G0169600 PROTEIN"/>
    <property type="match status" value="1"/>
</dbReference>
<sequence length="420" mass="46471">MAQLSPTAASISRFSSLGPRSLTETCLKVAIKNIEQIDSLGDLPPEYAVRMIRYVKTAEQLRRWELDQTDDIYNQTEEFWMKMIQKQFPSLARQHNFQPKEKRHWHKVYAKYKQMADKEVEDASSALAEKMAAMKNEKTSRQAKVLSVPDSRRLPVPKERTAAGRGPHWSTLPKEKKSFLSKTKKQVAAQQARFKVNTPIKRAPIGKVLEAPASMLRDARVERQFDAAATLNNSTPIHPASQPATQAETEAQRLQRERESRLLSIKGKGSGKPANVVEFSDDEDDIRHGAAADDADIDLFGESETDNSARGWALSIDELESDFSSSASKVQPSSSSQRRPTAKPRSRLLSAAPGSNAVAVIMTSPAPEGNTLPSLSSPGSSQNPTAAQSAGGSNPPPPKIYQRRAPNRDPFMRPAKRVRH</sequence>
<reference evidence="2" key="2">
    <citation type="submission" date="2023-05" db="EMBL/GenBank/DDBJ databases">
        <authorList>
            <consortium name="Lawrence Berkeley National Laboratory"/>
            <person name="Steindorff A."/>
            <person name="Hensen N."/>
            <person name="Bonometti L."/>
            <person name="Westerberg I."/>
            <person name="Brannstrom I.O."/>
            <person name="Guillou S."/>
            <person name="Cros-Aarteil S."/>
            <person name="Calhoun S."/>
            <person name="Haridas S."/>
            <person name="Kuo A."/>
            <person name="Mondo S."/>
            <person name="Pangilinan J."/>
            <person name="Riley R."/>
            <person name="Labutti K."/>
            <person name="Andreopoulos B."/>
            <person name="Lipzen A."/>
            <person name="Chen C."/>
            <person name="Yanf M."/>
            <person name="Daum C."/>
            <person name="Ng V."/>
            <person name="Clum A."/>
            <person name="Ohm R."/>
            <person name="Martin F."/>
            <person name="Silar P."/>
            <person name="Natvig D."/>
            <person name="Lalanne C."/>
            <person name="Gautier V."/>
            <person name="Ament-Velasquez S.L."/>
            <person name="Kruys A."/>
            <person name="Hutchinson M.I."/>
            <person name="Powell A.J."/>
            <person name="Barry K."/>
            <person name="Miller A.N."/>
            <person name="Grigoriev I.V."/>
            <person name="Debuchy R."/>
            <person name="Gladieux P."/>
            <person name="Thoren M.H."/>
            <person name="Johannesson H."/>
        </authorList>
    </citation>
    <scope>NUCLEOTIDE SEQUENCE</scope>
    <source>
        <strain evidence="2">PSN309</strain>
    </source>
</reference>
<dbReference type="GO" id="GO:0070449">
    <property type="term" value="C:elongin complex"/>
    <property type="evidence" value="ECO:0007669"/>
    <property type="project" value="InterPro"/>
</dbReference>
<reference evidence="2" key="1">
    <citation type="journal article" date="2023" name="Mol. Phylogenet. Evol.">
        <title>Genome-scale phylogeny and comparative genomics of the fungal order Sordariales.</title>
        <authorList>
            <person name="Hensen N."/>
            <person name="Bonometti L."/>
            <person name="Westerberg I."/>
            <person name="Brannstrom I.O."/>
            <person name="Guillou S."/>
            <person name="Cros-Aarteil S."/>
            <person name="Calhoun S."/>
            <person name="Haridas S."/>
            <person name="Kuo A."/>
            <person name="Mondo S."/>
            <person name="Pangilinan J."/>
            <person name="Riley R."/>
            <person name="LaButti K."/>
            <person name="Andreopoulos B."/>
            <person name="Lipzen A."/>
            <person name="Chen C."/>
            <person name="Yan M."/>
            <person name="Daum C."/>
            <person name="Ng V."/>
            <person name="Clum A."/>
            <person name="Steindorff A."/>
            <person name="Ohm R.A."/>
            <person name="Martin F."/>
            <person name="Silar P."/>
            <person name="Natvig D.O."/>
            <person name="Lalanne C."/>
            <person name="Gautier V."/>
            <person name="Ament-Velasquez S.L."/>
            <person name="Kruys A."/>
            <person name="Hutchinson M.I."/>
            <person name="Powell A.J."/>
            <person name="Barry K."/>
            <person name="Miller A.N."/>
            <person name="Grigoriev I.V."/>
            <person name="Debuchy R."/>
            <person name="Gladieux P."/>
            <person name="Hiltunen Thoren M."/>
            <person name="Johannesson H."/>
        </authorList>
    </citation>
    <scope>NUCLEOTIDE SEQUENCE</scope>
    <source>
        <strain evidence="2">PSN309</strain>
    </source>
</reference>
<gene>
    <name evidence="2" type="ORF">QBC35DRAFT_486075</name>
</gene>
<name>A0AAN6X1Y0_9PEZI</name>
<evidence type="ECO:0000256" key="1">
    <source>
        <dbReference type="SAM" id="MobiDB-lite"/>
    </source>
</evidence>
<evidence type="ECO:0000313" key="3">
    <source>
        <dbReference type="Proteomes" id="UP001302126"/>
    </source>
</evidence>
<feature type="compositionally biased region" description="Polar residues" evidence="1">
    <location>
        <begin position="233"/>
        <end position="249"/>
    </location>
</feature>
<dbReference type="Pfam" id="PF06881">
    <property type="entry name" value="Elongin_A"/>
    <property type="match status" value="1"/>
</dbReference>
<dbReference type="EMBL" id="MU864357">
    <property type="protein sequence ID" value="KAK4191833.1"/>
    <property type="molecule type" value="Genomic_DNA"/>
</dbReference>
<comment type="caution">
    <text evidence="2">The sequence shown here is derived from an EMBL/GenBank/DDBJ whole genome shotgun (WGS) entry which is preliminary data.</text>
</comment>
<organism evidence="2 3">
    <name type="scientific">Podospora australis</name>
    <dbReference type="NCBI Taxonomy" id="1536484"/>
    <lineage>
        <taxon>Eukaryota</taxon>
        <taxon>Fungi</taxon>
        <taxon>Dikarya</taxon>
        <taxon>Ascomycota</taxon>
        <taxon>Pezizomycotina</taxon>
        <taxon>Sordariomycetes</taxon>
        <taxon>Sordariomycetidae</taxon>
        <taxon>Sordariales</taxon>
        <taxon>Podosporaceae</taxon>
        <taxon>Podospora</taxon>
    </lineage>
</organism>
<keyword evidence="3" id="KW-1185">Reference proteome</keyword>
<feature type="region of interest" description="Disordered" evidence="1">
    <location>
        <begin position="233"/>
        <end position="258"/>
    </location>
</feature>
<accession>A0AAN6X1Y0</accession>
<dbReference type="Proteomes" id="UP001302126">
    <property type="component" value="Unassembled WGS sequence"/>
</dbReference>
<evidence type="ECO:0000313" key="2">
    <source>
        <dbReference type="EMBL" id="KAK4191833.1"/>
    </source>
</evidence>
<dbReference type="GO" id="GO:0006368">
    <property type="term" value="P:transcription elongation by RNA polymerase II"/>
    <property type="evidence" value="ECO:0007669"/>
    <property type="project" value="InterPro"/>
</dbReference>
<feature type="compositionally biased region" description="Polar residues" evidence="1">
    <location>
        <begin position="371"/>
        <end position="392"/>
    </location>
</feature>
<proteinExistence type="predicted"/>
<dbReference type="PANTHER" id="PTHR47543:SF2">
    <property type="entry name" value="RNA POLYMERASE II TRANSCRIPTION FACTOR SIII SUBUNIT A"/>
    <property type="match status" value="1"/>
</dbReference>
<feature type="region of interest" description="Disordered" evidence="1">
    <location>
        <begin position="324"/>
        <end position="420"/>
    </location>
</feature>
<dbReference type="InterPro" id="IPR010684">
    <property type="entry name" value="RNA_pol_II_trans_fac_SIII_A"/>
</dbReference>
<evidence type="ECO:0008006" key="4">
    <source>
        <dbReference type="Google" id="ProtNLM"/>
    </source>
</evidence>
<dbReference type="AlphaFoldDB" id="A0AAN6X1Y0"/>
<protein>
    <recommendedName>
        <fullName evidence="4">Elongin-A</fullName>
    </recommendedName>
</protein>
<feature type="compositionally biased region" description="Low complexity" evidence="1">
    <location>
        <begin position="324"/>
        <end position="336"/>
    </location>
</feature>